<evidence type="ECO:0000256" key="2">
    <source>
        <dbReference type="ARBA" id="ARBA00022801"/>
    </source>
</evidence>
<evidence type="ECO:0000256" key="3">
    <source>
        <dbReference type="ARBA" id="ARBA00023295"/>
    </source>
</evidence>
<keyword evidence="5" id="KW-1185">Reference proteome</keyword>
<accession>A0A916R6M0</accession>
<dbReference type="CDD" id="cd06413">
    <property type="entry name" value="GH25_muramidase_1"/>
    <property type="match status" value="1"/>
</dbReference>
<proteinExistence type="inferred from homology"/>
<dbReference type="Gene3D" id="3.20.20.80">
    <property type="entry name" value="Glycosidases"/>
    <property type="match status" value="1"/>
</dbReference>
<dbReference type="OrthoDB" id="9798192at2"/>
<name>A0A916R6M0_9HYPH</name>
<gene>
    <name evidence="4" type="ORF">GCM10011499_03880</name>
</gene>
<dbReference type="InterPro" id="IPR017853">
    <property type="entry name" value="GH"/>
</dbReference>
<dbReference type="SUPFAM" id="SSF51445">
    <property type="entry name" value="(Trans)glycosidases"/>
    <property type="match status" value="1"/>
</dbReference>
<dbReference type="RefSeq" id="WP_127073560.1">
    <property type="nucleotide sequence ID" value="NZ_BMKB01000001.1"/>
</dbReference>
<dbReference type="GO" id="GO:0009253">
    <property type="term" value="P:peptidoglycan catabolic process"/>
    <property type="evidence" value="ECO:0007669"/>
    <property type="project" value="InterPro"/>
</dbReference>
<dbReference type="InterPro" id="IPR018077">
    <property type="entry name" value="Glyco_hydro_fam25_subgr"/>
</dbReference>
<dbReference type="GO" id="GO:0016052">
    <property type="term" value="P:carbohydrate catabolic process"/>
    <property type="evidence" value="ECO:0007669"/>
    <property type="project" value="TreeGrafter"/>
</dbReference>
<dbReference type="EMBL" id="BMKB01000001">
    <property type="protein sequence ID" value="GGA37754.1"/>
    <property type="molecule type" value="Genomic_DNA"/>
</dbReference>
<keyword evidence="2" id="KW-0378">Hydrolase</keyword>
<evidence type="ECO:0000313" key="4">
    <source>
        <dbReference type="EMBL" id="GGA37754.1"/>
    </source>
</evidence>
<organism evidence="4 5">
    <name type="scientific">Pelagibacterium lentulum</name>
    <dbReference type="NCBI Taxonomy" id="2029865"/>
    <lineage>
        <taxon>Bacteria</taxon>
        <taxon>Pseudomonadati</taxon>
        <taxon>Pseudomonadota</taxon>
        <taxon>Alphaproteobacteria</taxon>
        <taxon>Hyphomicrobiales</taxon>
        <taxon>Devosiaceae</taxon>
        <taxon>Pelagibacterium</taxon>
    </lineage>
</organism>
<dbReference type="PANTHER" id="PTHR34135:SF2">
    <property type="entry name" value="LYSOZYME"/>
    <property type="match status" value="1"/>
</dbReference>
<evidence type="ECO:0000313" key="5">
    <source>
        <dbReference type="Proteomes" id="UP000596977"/>
    </source>
</evidence>
<sequence length="282" mass="31999">MPFALFAKRFDLTSVIRKAASIALGLGVAGILASCATNYYPMKGDSKPHPGVARAHSLPIHGIDVSHHQGEIDWRAVARAGTRFAFIKATEGGDHLDRRFRENWQGARAAGIPRGAYHFVYWCRPAEEQVAWFMQNVPNEPDALPPVLDLEWNNHSACRPNLSREEVLRKIAIMLDGLERHTGKVPIIYTDINFHRDILEGVRLDNPMWLRSVAAQPHERYNNRPWTFWQYTQTGKVPGIRGGVDRNAWFGAESEWIFFLMTGCTQRQYQALAAQGRCRPPK</sequence>
<evidence type="ECO:0008006" key="6">
    <source>
        <dbReference type="Google" id="ProtNLM"/>
    </source>
</evidence>
<dbReference type="AlphaFoldDB" id="A0A916R6M0"/>
<dbReference type="PANTHER" id="PTHR34135">
    <property type="entry name" value="LYSOZYME"/>
    <property type="match status" value="1"/>
</dbReference>
<dbReference type="GO" id="GO:0016998">
    <property type="term" value="P:cell wall macromolecule catabolic process"/>
    <property type="evidence" value="ECO:0007669"/>
    <property type="project" value="InterPro"/>
</dbReference>
<comment type="similarity">
    <text evidence="1">Belongs to the glycosyl hydrolase 25 family.</text>
</comment>
<comment type="caution">
    <text evidence="4">The sequence shown here is derived from an EMBL/GenBank/DDBJ whole genome shotgun (WGS) entry which is preliminary data.</text>
</comment>
<dbReference type="GO" id="GO:0003796">
    <property type="term" value="F:lysozyme activity"/>
    <property type="evidence" value="ECO:0007669"/>
    <property type="project" value="InterPro"/>
</dbReference>
<dbReference type="Pfam" id="PF01183">
    <property type="entry name" value="Glyco_hydro_25"/>
    <property type="match status" value="1"/>
</dbReference>
<protein>
    <recommendedName>
        <fullName evidence="6">Lysozyme</fullName>
    </recommendedName>
</protein>
<dbReference type="InterPro" id="IPR002053">
    <property type="entry name" value="Glyco_hydro_25"/>
</dbReference>
<reference evidence="4 5" key="1">
    <citation type="journal article" date="2014" name="Int. J. Syst. Evol. Microbiol.">
        <title>Complete genome sequence of Corynebacterium casei LMG S-19264T (=DSM 44701T), isolated from a smear-ripened cheese.</title>
        <authorList>
            <consortium name="US DOE Joint Genome Institute (JGI-PGF)"/>
            <person name="Walter F."/>
            <person name="Albersmeier A."/>
            <person name="Kalinowski J."/>
            <person name="Ruckert C."/>
        </authorList>
    </citation>
    <scope>NUCLEOTIDE SEQUENCE [LARGE SCALE GENOMIC DNA]</scope>
    <source>
        <strain evidence="4 5">CGMCC 1.15896</strain>
    </source>
</reference>
<evidence type="ECO:0000256" key="1">
    <source>
        <dbReference type="ARBA" id="ARBA00010646"/>
    </source>
</evidence>
<keyword evidence="3" id="KW-0326">Glycosidase</keyword>
<dbReference type="Proteomes" id="UP000596977">
    <property type="component" value="Unassembled WGS sequence"/>
</dbReference>
<dbReference type="PROSITE" id="PS51904">
    <property type="entry name" value="GLYCOSYL_HYDROL_F25_2"/>
    <property type="match status" value="1"/>
</dbReference>
<dbReference type="SMART" id="SM00641">
    <property type="entry name" value="Glyco_25"/>
    <property type="match status" value="1"/>
</dbReference>